<evidence type="ECO:0000313" key="2">
    <source>
        <dbReference type="Proteomes" id="UP000298663"/>
    </source>
</evidence>
<sequence length="74" mass="8531">MRFSRYLVVADDAIVNPWNVISNIDLDRFRLWGCWTGDKSPWWNVWVGKVALDGALYELQTASNGLRLAKAFDK</sequence>
<proteinExistence type="predicted"/>
<evidence type="ECO:0000313" key="1">
    <source>
        <dbReference type="EMBL" id="TKR73786.1"/>
    </source>
</evidence>
<dbReference type="AlphaFoldDB" id="A0A4U5MVC0"/>
<accession>A0A4U5MVC0</accession>
<dbReference type="EMBL" id="AZBU02000006">
    <property type="protein sequence ID" value="TKR73786.1"/>
    <property type="molecule type" value="Genomic_DNA"/>
</dbReference>
<reference evidence="1 2" key="1">
    <citation type="journal article" date="2015" name="Genome Biol.">
        <title>Comparative genomics of Steinernema reveals deeply conserved gene regulatory networks.</title>
        <authorList>
            <person name="Dillman A.R."/>
            <person name="Macchietto M."/>
            <person name="Porter C.F."/>
            <person name="Rogers A."/>
            <person name="Williams B."/>
            <person name="Antoshechkin I."/>
            <person name="Lee M.M."/>
            <person name="Goodwin Z."/>
            <person name="Lu X."/>
            <person name="Lewis E.E."/>
            <person name="Goodrich-Blair H."/>
            <person name="Stock S.P."/>
            <person name="Adams B.J."/>
            <person name="Sternberg P.W."/>
            <person name="Mortazavi A."/>
        </authorList>
    </citation>
    <scope>NUCLEOTIDE SEQUENCE [LARGE SCALE GENOMIC DNA]</scope>
    <source>
        <strain evidence="1 2">ALL</strain>
    </source>
</reference>
<name>A0A4U5MVC0_STECR</name>
<keyword evidence="2" id="KW-1185">Reference proteome</keyword>
<comment type="caution">
    <text evidence="1">The sequence shown here is derived from an EMBL/GenBank/DDBJ whole genome shotgun (WGS) entry which is preliminary data.</text>
</comment>
<dbReference type="Proteomes" id="UP000298663">
    <property type="component" value="Unassembled WGS sequence"/>
</dbReference>
<gene>
    <name evidence="1" type="ORF">L596_021057</name>
</gene>
<reference evidence="1 2" key="2">
    <citation type="journal article" date="2019" name="G3 (Bethesda)">
        <title>Hybrid Assembly of the Genome of the Entomopathogenic Nematode Steinernema carpocapsae Identifies the X-Chromosome.</title>
        <authorList>
            <person name="Serra L."/>
            <person name="Macchietto M."/>
            <person name="Macias-Munoz A."/>
            <person name="McGill C.J."/>
            <person name="Rodriguez I.M."/>
            <person name="Rodriguez B."/>
            <person name="Murad R."/>
            <person name="Mortazavi A."/>
        </authorList>
    </citation>
    <scope>NUCLEOTIDE SEQUENCE [LARGE SCALE GENOMIC DNA]</scope>
    <source>
        <strain evidence="1 2">ALL</strain>
    </source>
</reference>
<protein>
    <submittedName>
        <fullName evidence="1">Uncharacterized protein</fullName>
    </submittedName>
</protein>
<organism evidence="1 2">
    <name type="scientific">Steinernema carpocapsae</name>
    <name type="common">Entomopathogenic nematode</name>
    <dbReference type="NCBI Taxonomy" id="34508"/>
    <lineage>
        <taxon>Eukaryota</taxon>
        <taxon>Metazoa</taxon>
        <taxon>Ecdysozoa</taxon>
        <taxon>Nematoda</taxon>
        <taxon>Chromadorea</taxon>
        <taxon>Rhabditida</taxon>
        <taxon>Tylenchina</taxon>
        <taxon>Panagrolaimomorpha</taxon>
        <taxon>Strongyloidoidea</taxon>
        <taxon>Steinernematidae</taxon>
        <taxon>Steinernema</taxon>
    </lineage>
</organism>